<reference evidence="1 2" key="1">
    <citation type="submission" date="2019-02" db="EMBL/GenBank/DDBJ databases">
        <title>Deep-cultivation of Planctomycetes and their phenomic and genomic characterization uncovers novel biology.</title>
        <authorList>
            <person name="Wiegand S."/>
            <person name="Jogler M."/>
            <person name="Boedeker C."/>
            <person name="Pinto D."/>
            <person name="Vollmers J."/>
            <person name="Rivas-Marin E."/>
            <person name="Kohn T."/>
            <person name="Peeters S.H."/>
            <person name="Heuer A."/>
            <person name="Rast P."/>
            <person name="Oberbeckmann S."/>
            <person name="Bunk B."/>
            <person name="Jeske O."/>
            <person name="Meyerdierks A."/>
            <person name="Storesund J.E."/>
            <person name="Kallscheuer N."/>
            <person name="Luecker S."/>
            <person name="Lage O.M."/>
            <person name="Pohl T."/>
            <person name="Merkel B.J."/>
            <person name="Hornburger P."/>
            <person name="Mueller R.-W."/>
            <person name="Bruemmer F."/>
            <person name="Labrenz M."/>
            <person name="Spormann A.M."/>
            <person name="Op den Camp H."/>
            <person name="Overmann J."/>
            <person name="Amann R."/>
            <person name="Jetten M.S.M."/>
            <person name="Mascher T."/>
            <person name="Medema M.H."/>
            <person name="Devos D.P."/>
            <person name="Kaster A.-K."/>
            <person name="Ovreas L."/>
            <person name="Rohde M."/>
            <person name="Galperin M.Y."/>
            <person name="Jogler C."/>
        </authorList>
    </citation>
    <scope>NUCLEOTIDE SEQUENCE [LARGE SCALE GENOMIC DNA]</scope>
    <source>
        <strain evidence="1 2">Mal52</strain>
    </source>
</reference>
<evidence type="ECO:0000313" key="2">
    <source>
        <dbReference type="Proteomes" id="UP000319383"/>
    </source>
</evidence>
<gene>
    <name evidence="1" type="ORF">Mal52_23410</name>
</gene>
<evidence type="ECO:0000313" key="1">
    <source>
        <dbReference type="EMBL" id="QDU43864.1"/>
    </source>
</evidence>
<name>A0A517ZN11_9PLAN</name>
<sequence>MISIANNLVDINHPHAESTSLYEGFHEIPRERFISSETVSVVTKKTITRPVCAQKHFEGYPVVGSDSPPSWEKPPHSIRHTVNSEQHDLDTTTYRSATVPPLTRALPYRQQTSTFYSSSLARAV</sequence>
<keyword evidence="2" id="KW-1185">Reference proteome</keyword>
<dbReference type="KEGG" id="sdyn:Mal52_23410"/>
<accession>A0A517ZN11</accession>
<organism evidence="1 2">
    <name type="scientific">Symmachiella dynata</name>
    <dbReference type="NCBI Taxonomy" id="2527995"/>
    <lineage>
        <taxon>Bacteria</taxon>
        <taxon>Pseudomonadati</taxon>
        <taxon>Planctomycetota</taxon>
        <taxon>Planctomycetia</taxon>
        <taxon>Planctomycetales</taxon>
        <taxon>Planctomycetaceae</taxon>
        <taxon>Symmachiella</taxon>
    </lineage>
</organism>
<dbReference type="EMBL" id="CP036276">
    <property type="protein sequence ID" value="QDU43864.1"/>
    <property type="molecule type" value="Genomic_DNA"/>
</dbReference>
<proteinExistence type="predicted"/>
<dbReference type="Proteomes" id="UP000319383">
    <property type="component" value="Chromosome"/>
</dbReference>
<dbReference type="AlphaFoldDB" id="A0A517ZN11"/>
<protein>
    <submittedName>
        <fullName evidence="1">Uncharacterized protein</fullName>
    </submittedName>
</protein>